<feature type="compositionally biased region" description="Low complexity" evidence="1">
    <location>
        <begin position="442"/>
        <end position="460"/>
    </location>
</feature>
<keyword evidence="4" id="KW-1185">Reference proteome</keyword>
<dbReference type="InterPro" id="IPR056004">
    <property type="entry name" value="DUF7582"/>
</dbReference>
<feature type="region of interest" description="Disordered" evidence="1">
    <location>
        <begin position="106"/>
        <end position="129"/>
    </location>
</feature>
<feature type="compositionally biased region" description="Polar residues" evidence="1">
    <location>
        <begin position="108"/>
        <end position="129"/>
    </location>
</feature>
<protein>
    <recommendedName>
        <fullName evidence="2">DUF7582 domain-containing protein</fullName>
    </recommendedName>
</protein>
<feature type="compositionally biased region" description="Acidic residues" evidence="1">
    <location>
        <begin position="399"/>
        <end position="409"/>
    </location>
</feature>
<dbReference type="Pfam" id="PF24483">
    <property type="entry name" value="DUF7582"/>
    <property type="match status" value="1"/>
</dbReference>
<name>A0AAE8SWA6_9PEZI</name>
<evidence type="ECO:0000259" key="2">
    <source>
        <dbReference type="Pfam" id="PF24483"/>
    </source>
</evidence>
<comment type="caution">
    <text evidence="3">The sequence shown here is derived from an EMBL/GenBank/DDBJ whole genome shotgun (WGS) entry which is preliminary data.</text>
</comment>
<dbReference type="Proteomes" id="UP001187682">
    <property type="component" value="Unassembled WGS sequence"/>
</dbReference>
<feature type="region of interest" description="Disordered" evidence="1">
    <location>
        <begin position="432"/>
        <end position="472"/>
    </location>
</feature>
<feature type="domain" description="DUF7582" evidence="2">
    <location>
        <begin position="185"/>
        <end position="321"/>
    </location>
</feature>
<evidence type="ECO:0000313" key="3">
    <source>
        <dbReference type="EMBL" id="SPO02792.1"/>
    </source>
</evidence>
<dbReference type="AlphaFoldDB" id="A0AAE8SWA6"/>
<feature type="region of interest" description="Disordered" evidence="1">
    <location>
        <begin position="386"/>
        <end position="417"/>
    </location>
</feature>
<feature type="compositionally biased region" description="Basic and acidic residues" evidence="1">
    <location>
        <begin position="387"/>
        <end position="398"/>
    </location>
</feature>
<dbReference type="EMBL" id="ONZQ02000007">
    <property type="protein sequence ID" value="SPO02792.1"/>
    <property type="molecule type" value="Genomic_DNA"/>
</dbReference>
<reference evidence="3" key="1">
    <citation type="submission" date="2018-03" db="EMBL/GenBank/DDBJ databases">
        <authorList>
            <person name="Guldener U."/>
        </authorList>
    </citation>
    <scope>NUCLEOTIDE SEQUENCE</scope>
</reference>
<organism evidence="3 4">
    <name type="scientific">Cephalotrichum gorgonifer</name>
    <dbReference type="NCBI Taxonomy" id="2041049"/>
    <lineage>
        <taxon>Eukaryota</taxon>
        <taxon>Fungi</taxon>
        <taxon>Dikarya</taxon>
        <taxon>Ascomycota</taxon>
        <taxon>Pezizomycotina</taxon>
        <taxon>Sordariomycetes</taxon>
        <taxon>Hypocreomycetidae</taxon>
        <taxon>Microascales</taxon>
        <taxon>Microascaceae</taxon>
        <taxon>Cephalotrichum</taxon>
    </lineage>
</organism>
<evidence type="ECO:0000313" key="4">
    <source>
        <dbReference type="Proteomes" id="UP001187682"/>
    </source>
</evidence>
<accession>A0AAE8SWA6</accession>
<gene>
    <name evidence="3" type="ORF">DNG_05467</name>
</gene>
<sequence length="501" mass="54682">MSLQKNSISAPLEAGTSILDTHNLPSHLNDALEYASRRLTRKSLHVPLIAVRRDYQTPAVAPSTFDPTAYHPPASPTMSPVAGPRLGFAASLRQRLHPILTSLSLSTPSDGCSTPRSNATSPTWSMGSEALSSGTWSKPSWPCTPMTPATPMSVPPLTPCTVSSAADTAPMSPGPNGIRLVYGDVLCPKEEQTVRAVLDKARRRFRLGTDWLPAPVHASSYSLPEGIIRRSLLQNDILFSSEGLSLYSLDRLYTFKAALSSYSRSRLPHRLEDAVDELRRLFLASGGRKVSRSDVLRSYDWLGVSETAMAEVDRMYRRAYGGPDGAGAIDGMVAPPQHVRIEYDDALDDVIHLDAHENPVLIFPSSPIETLTPILKAAPLRLQTTFETRKTPKIPREEGGEDEEDEDEELTARPERQRNVWALSIDQVLVPKPKPDLKHVPPDSGSRPGSRPGSRASRLSAKPGPVTPRAYEDISPITRGEWGFLFSDAGFGVRTAAVETC</sequence>
<evidence type="ECO:0000256" key="1">
    <source>
        <dbReference type="SAM" id="MobiDB-lite"/>
    </source>
</evidence>
<proteinExistence type="predicted"/>